<comment type="function">
    <text evidence="5">An FAD-requiring monooxygenase active on some tetracycline antibiotic derivatives, which leads to their inactivation. Hydroxylates carbon 11a of tetracycline and some analogs.</text>
</comment>
<feature type="binding site" evidence="5">
    <location>
        <position position="295"/>
    </location>
    <ligand>
        <name>FAD</name>
        <dbReference type="ChEBI" id="CHEBI:57692"/>
    </ligand>
</feature>
<keyword evidence="5" id="KW-0963">Cytoplasm</keyword>
<name>A0ABS6LDD8_9GAMM</name>
<keyword evidence="2 5" id="KW-0274">FAD</keyword>
<organism evidence="7 8">
    <name type="scientific">Rahnella ecdela</name>
    <dbReference type="NCBI Taxonomy" id="2816250"/>
    <lineage>
        <taxon>Bacteria</taxon>
        <taxon>Pseudomonadati</taxon>
        <taxon>Pseudomonadota</taxon>
        <taxon>Gammaproteobacteria</taxon>
        <taxon>Enterobacterales</taxon>
        <taxon>Yersiniaceae</taxon>
        <taxon>Rahnella</taxon>
    </lineage>
</organism>
<evidence type="ECO:0000313" key="8">
    <source>
        <dbReference type="Proteomes" id="UP000739284"/>
    </source>
</evidence>
<feature type="binding site" evidence="5">
    <location>
        <position position="103"/>
    </location>
    <ligand>
        <name>FAD</name>
        <dbReference type="ChEBI" id="CHEBI:57692"/>
    </ligand>
</feature>
<evidence type="ECO:0000259" key="6">
    <source>
        <dbReference type="Pfam" id="PF01494"/>
    </source>
</evidence>
<dbReference type="HAMAP" id="MF_00845">
    <property type="entry name" value="TetX_monooxygenase"/>
    <property type="match status" value="1"/>
</dbReference>
<dbReference type="PANTHER" id="PTHR46972:SF1">
    <property type="entry name" value="FAD DEPENDENT OXIDOREDUCTASE DOMAIN-CONTAINING PROTEIN"/>
    <property type="match status" value="1"/>
</dbReference>
<accession>A0ABS6LDD8</accession>
<keyword evidence="8" id="KW-1185">Reference proteome</keyword>
<comment type="catalytic activity">
    <reaction evidence="5">
        <text>a tetracycline + NADPH + O2 + H(+) = an 11a-hydroxytetracycline + NADP(+) + H2O</text>
        <dbReference type="Rhea" id="RHEA:61444"/>
        <dbReference type="ChEBI" id="CHEBI:15377"/>
        <dbReference type="ChEBI" id="CHEBI:15378"/>
        <dbReference type="ChEBI" id="CHEBI:15379"/>
        <dbReference type="ChEBI" id="CHEBI:57783"/>
        <dbReference type="ChEBI" id="CHEBI:58349"/>
        <dbReference type="ChEBI" id="CHEBI:144644"/>
        <dbReference type="ChEBI" id="CHEBI:144645"/>
    </reaction>
</comment>
<dbReference type="InterPro" id="IPR043683">
    <property type="entry name" value="TetX_monooxygenase"/>
</dbReference>
<dbReference type="EMBL" id="JAFMOY010000118">
    <property type="protein sequence ID" value="MBU9844880.1"/>
    <property type="molecule type" value="Genomic_DNA"/>
</dbReference>
<proteinExistence type="inferred from homology"/>
<dbReference type="Proteomes" id="UP000739284">
    <property type="component" value="Unassembled WGS sequence"/>
</dbReference>
<feature type="binding site" evidence="5">
    <location>
        <position position="47"/>
    </location>
    <ligand>
        <name>FAD</name>
        <dbReference type="ChEBI" id="CHEBI:57692"/>
    </ligand>
</feature>
<dbReference type="RefSeq" id="WP_217148683.1">
    <property type="nucleotide sequence ID" value="NZ_JAFMOY010000118.1"/>
</dbReference>
<comment type="similarity">
    <text evidence="5">Belongs to the aromatic-ring hydroxylase family. TetX subfamily.</text>
</comment>
<keyword evidence="4 5" id="KW-0503">Monooxygenase</keyword>
<evidence type="ECO:0000256" key="5">
    <source>
        <dbReference type="HAMAP-Rule" id="MF_00845"/>
    </source>
</evidence>
<evidence type="ECO:0000256" key="2">
    <source>
        <dbReference type="ARBA" id="ARBA00022827"/>
    </source>
</evidence>
<keyword evidence="3 5" id="KW-0560">Oxidoreductase</keyword>
<comment type="domain">
    <text evidence="5">Consists of an N-terminal FAD-binding domain with a Rossman fold and a C-terminal substrate-binding domain.</text>
</comment>
<comment type="caution">
    <text evidence="7">The sequence shown here is derived from an EMBL/GenBank/DDBJ whole genome shotgun (WGS) entry which is preliminary data.</text>
</comment>
<feature type="domain" description="FAD-binding" evidence="6">
    <location>
        <begin position="5"/>
        <end position="171"/>
    </location>
</feature>
<comment type="subcellular location">
    <subcellularLocation>
        <location evidence="5">Cytoplasm</location>
    </subcellularLocation>
</comment>
<dbReference type="Pfam" id="PF01494">
    <property type="entry name" value="FAD_binding_3"/>
    <property type="match status" value="1"/>
</dbReference>
<evidence type="ECO:0000256" key="1">
    <source>
        <dbReference type="ARBA" id="ARBA00022630"/>
    </source>
</evidence>
<sequence length="375" mass="40038">MTQPITIIGAGLGGLMLARVLHVHGIAATVYEADDSAEARSQGGMLDIHDYNGQLALKDAGLYEEFTRLIHAGGEATKVYDKHGTLLFAEDDDGTGNRPEVLRGELRRILLESLPVGTVQWRHKVTSVTAIGGGQHLVKFENGAEVTTELLVGADGTWSKVRPCVSEAVPAYTGNIYAEIWLREAGTNHAAGAKVVGDGSMFAVAPGKGILAHSEPHGVLHMYVALNKPLDWIDNIDRTTAKAALAEVAAEFEGWAPELLSLITESDTAPAFRPVYSLPYGHEWQHVPGVTLIGDAAHLMAPNGEGANLALFDGAQLGKSISANPDDFSAALLEYEKQLFPRTAKVAVETQELLVTLFGADSPQSLVTMFTQPQS</sequence>
<evidence type="ECO:0000256" key="3">
    <source>
        <dbReference type="ARBA" id="ARBA00023002"/>
    </source>
</evidence>
<protein>
    <recommendedName>
        <fullName evidence="5">Flavin-dependent monooxygenase</fullName>
    </recommendedName>
    <alternativeName>
        <fullName evidence="5">TetX monooxygenase</fullName>
        <shortName evidence="5">TetX</shortName>
        <ecNumber evidence="5">1.14.13.-</ecNumber>
    </alternativeName>
</protein>
<keyword evidence="5" id="KW-0521">NADP</keyword>
<comment type="subunit">
    <text evidence="5">Monomer.</text>
</comment>
<dbReference type="EC" id="1.14.13.-" evidence="5"/>
<dbReference type="InterPro" id="IPR002938">
    <property type="entry name" value="FAD-bd"/>
</dbReference>
<feature type="binding site" evidence="5">
    <location>
        <position position="40"/>
    </location>
    <ligand>
        <name>NADPH</name>
        <dbReference type="ChEBI" id="CHEBI:57783"/>
    </ligand>
</feature>
<reference evidence="7 8" key="1">
    <citation type="submission" date="2021-03" db="EMBL/GenBank/DDBJ databases">
        <title>Five novel Rahnella species.</title>
        <authorList>
            <person name="Brady C."/>
            <person name="Asselin J."/>
            <person name="Beer S."/>
            <person name="Bruberg M.B."/>
            <person name="Crampton B."/>
            <person name="Venter S."/>
            <person name="Arnold D."/>
            <person name="Denman S."/>
        </authorList>
    </citation>
    <scope>NUCLEOTIDE SEQUENCE [LARGE SCALE GENOMIC DNA]</scope>
    <source>
        <strain evidence="7 8">FRB 231</strain>
    </source>
</reference>
<gene>
    <name evidence="7" type="ORF">J1784_07635</name>
</gene>
<evidence type="ECO:0000256" key="4">
    <source>
        <dbReference type="ARBA" id="ARBA00023033"/>
    </source>
</evidence>
<comment type="cofactor">
    <cofactor evidence="5">
        <name>FAD</name>
        <dbReference type="ChEBI" id="CHEBI:57692"/>
    </cofactor>
</comment>
<keyword evidence="1 5" id="KW-0285">Flavoprotein</keyword>
<dbReference type="GO" id="GO:0004497">
    <property type="term" value="F:monooxygenase activity"/>
    <property type="evidence" value="ECO:0007669"/>
    <property type="project" value="UniProtKB-KW"/>
</dbReference>
<keyword evidence="5" id="KW-0547">Nucleotide-binding</keyword>
<evidence type="ECO:0000313" key="7">
    <source>
        <dbReference type="EMBL" id="MBU9844880.1"/>
    </source>
</evidence>
<dbReference type="PANTHER" id="PTHR46972">
    <property type="entry name" value="MONOOXYGENASE ASQM-RELATED"/>
    <property type="match status" value="1"/>
</dbReference>